<keyword evidence="10 13" id="KW-0804">Transcription</keyword>
<dbReference type="FunFam" id="1.10.150.390:FF:000004">
    <property type="entry name" value="DNA-directed RNA polymerase subunit"/>
    <property type="match status" value="1"/>
</dbReference>
<dbReference type="InParanoid" id="A0A0D1Y1F0"/>
<dbReference type="Pfam" id="PF00623">
    <property type="entry name" value="RNA_pol_Rpb1_2"/>
    <property type="match status" value="1"/>
</dbReference>
<protein>
    <recommendedName>
        <fullName evidence="13">DNA-directed RNA polymerase subunit</fullName>
        <ecNumber evidence="13">2.7.7.6</ecNumber>
    </recommendedName>
</protein>
<keyword evidence="8" id="KW-0862">Zinc</keyword>
<proteinExistence type="inferred from homology"/>
<dbReference type="Gene3D" id="1.10.132.30">
    <property type="match status" value="1"/>
</dbReference>
<dbReference type="SUPFAM" id="SSF64484">
    <property type="entry name" value="beta and beta-prime subunits of DNA dependent RNA-polymerase"/>
    <property type="match status" value="1"/>
</dbReference>
<comment type="catalytic activity">
    <reaction evidence="12 13">
        <text>RNA(n) + a ribonucleoside 5'-triphosphate = RNA(n+1) + diphosphate</text>
        <dbReference type="Rhea" id="RHEA:21248"/>
        <dbReference type="Rhea" id="RHEA-COMP:14527"/>
        <dbReference type="Rhea" id="RHEA-COMP:17342"/>
        <dbReference type="ChEBI" id="CHEBI:33019"/>
        <dbReference type="ChEBI" id="CHEBI:61557"/>
        <dbReference type="ChEBI" id="CHEBI:140395"/>
        <dbReference type="EC" id="2.7.7.6"/>
    </reaction>
</comment>
<evidence type="ECO:0000256" key="7">
    <source>
        <dbReference type="ARBA" id="ARBA00022723"/>
    </source>
</evidence>
<dbReference type="FunCoup" id="A0A0D1Y1F0">
    <property type="interactions" value="913"/>
</dbReference>
<comment type="similarity">
    <text evidence="2 13">Belongs to the RNA polymerase beta' chain family.</text>
</comment>
<sequence length="1534" mass="171613">MYKLMPMPGLEPKLQVRDDTPMRIGALEFGIMSPEDIELQAETLEISDRNLYDLSPPGPTQFGPLDKRLGPQKGEFCEVCREEQKSCNGHWGYIALELPCFHVGFLGFTLEILNSICKSCSRILLPEDRRRHYMSSVHRYKTDTFLRKGTIKAIRAECSKIKICTRCGASNGPVRKVAGHTCKIIHLHFDAFEKSTAKKKVPPRDKVILDLRTQAWKRGQEGSERLLSKLMDDMPAYKVHRIFSRIPDIDCELLGIDSSRGRPESYLWTYLPVPPTNIRPSVPGDQGTTEDDLTTKLSEIVEINTRLRAAIETSERVENWMELYEKLQDYIAMYINSNAPGLNKTEYGKAIRSFCSRLKGKQGRFRGNLSGKRVNFSGRTVIGPDPNLSVEQVGVPQHIAKILTYPEKVTPHNLQRLREAVMNGPDKWPGANQVTKVKGHIIKLGIVKAFRGNDRLIQEANKLDIGDTVDRHLIDGDIVLFNRQPSLHKLSILSHLVKVLPGRTLRLNESVCNPYNADFDGDEMNIHVPQTEEARIEARELMGVKHNLVTPKNGAPIIAPIQDFITGAYLLSLKDTFFDRGQFSQLMCQMFDADGFDNPETGRRENYYIPPPAIMKPKRLWTGKQLLSVLLQPSRQSKIKINLDGPCKGYKKDKDAPYPGAPRDLFPDDQWLVVRNSEILAGRLDKTIIGDGRKSTLFYALLREYGSDHAVKGMNRLAKLCARFLGKQGFSIGLGDVTPTAVFNEAKQQLVDEAVRKAHNIIVQFTKGTLARDPGCDAEQTMENKVSQILSSIRDEIGNRALELLSPYNAAVIMAKSGSKGSNVNVSQMVGMVGQQVIGGKRVVNGFQDRTLPHFRKGSREPAAKGFISNSFHSGLHPTEFIFHAMSGREGLVDTAVKTAETGYMSRRLIKSLEDAHIVYDQTVRDSFGGILEFAFGDDNLDPAELEGQGKPVNFDRTWLQSVSSTHNPDDVGLTPAEIQELTEKLLREQDKHYRELSFEEMLAGASEANAGPEAYNSSRHFLQDMLKYIVNKAQGLHKLYQQYMVYSDARYDGATASTPADQKIFEKFAQVSAGIDPAKNRASVDKILKVTKRNLETFIKACFVKYEKAKVQPGHAVGAIAAQSIGEPGTQMTLKTFHFAGVAGMSITQGVPRIKEIINAAKKISTPIVTVRLENAYSAQVAQIVKARIEKTYLRDIAEYVAENWTPTGGYITIKFDLETMQRLQLDLNMREIALAILRHRGLKLKPENIQLYGTRHIRITPPEPAVSKADLDYKRVLDDETGGDVVRRVSARRKKPTDEYHIIQDLMRSVLDVVVAGYPEANRVVIKKIDAAERESKRKKKTGKPKQDKFYLYVEGYGLKKVMNTEGVNGLKTRTNSVLEVFETLGIEAAKSVIISEIKEVMGSMDIDNHHIQLLATTMTRFGEITGITRFGLAKTRDSVLQLASFEKTPDHLFEAASGMKTDRIQGVSENIIMGQPVKLGTGLANVVMPLKLDTNFVQRRDPFLSVGRSGVNVSQGQGQAFRIGERVRSVH</sequence>
<dbReference type="GO" id="GO:0003899">
    <property type="term" value="F:DNA-directed RNA polymerase activity"/>
    <property type="evidence" value="ECO:0007669"/>
    <property type="project" value="UniProtKB-EC"/>
</dbReference>
<dbReference type="GO" id="GO:0006351">
    <property type="term" value="P:DNA-templated transcription"/>
    <property type="evidence" value="ECO:0007669"/>
    <property type="project" value="InterPro"/>
</dbReference>
<dbReference type="CDD" id="cd02583">
    <property type="entry name" value="RNAP_III_RPC1_N"/>
    <property type="match status" value="1"/>
</dbReference>
<dbReference type="HOGENOM" id="CLU_000487_3_0_1"/>
<dbReference type="PANTHER" id="PTHR48446:SF1">
    <property type="entry name" value="DNA-DIRECTED RNA POLYMERASE SUBUNIT BETA' N-TERMINAL SECTION"/>
    <property type="match status" value="1"/>
</dbReference>
<reference evidence="15 16" key="1">
    <citation type="submission" date="2015-01" db="EMBL/GenBank/DDBJ databases">
        <title>The Genome Sequence of Ochroconis gallopava CBS43764.</title>
        <authorList>
            <consortium name="The Broad Institute Genomics Platform"/>
            <person name="Cuomo C."/>
            <person name="de Hoog S."/>
            <person name="Gorbushina A."/>
            <person name="Stielow B."/>
            <person name="Teixiera M."/>
            <person name="Abouelleil A."/>
            <person name="Chapman S.B."/>
            <person name="Priest M."/>
            <person name="Young S.K."/>
            <person name="Wortman J."/>
            <person name="Nusbaum C."/>
            <person name="Birren B."/>
        </authorList>
    </citation>
    <scope>NUCLEOTIDE SEQUENCE [LARGE SCALE GENOMIC DNA]</scope>
    <source>
        <strain evidence="15 16">CBS 43764</strain>
    </source>
</reference>
<feature type="domain" description="RNA polymerase N-terminal" evidence="14">
    <location>
        <begin position="264"/>
        <end position="572"/>
    </location>
</feature>
<dbReference type="InterPro" id="IPR044893">
    <property type="entry name" value="RNA_pol_Rpb1_clamp_domain"/>
</dbReference>
<evidence type="ECO:0000256" key="11">
    <source>
        <dbReference type="ARBA" id="ARBA00023242"/>
    </source>
</evidence>
<keyword evidence="7" id="KW-0479">Metal-binding</keyword>
<evidence type="ECO:0000256" key="12">
    <source>
        <dbReference type="ARBA" id="ARBA00048552"/>
    </source>
</evidence>
<keyword evidence="16" id="KW-1185">Reference proteome</keyword>
<dbReference type="NCBIfam" id="NF006336">
    <property type="entry name" value="PRK08566.1"/>
    <property type="match status" value="1"/>
</dbReference>
<dbReference type="Gene3D" id="6.10.250.2940">
    <property type="match status" value="1"/>
</dbReference>
<evidence type="ECO:0000313" key="15">
    <source>
        <dbReference type="EMBL" id="KIW08901.1"/>
    </source>
</evidence>
<organism evidence="15 16">
    <name type="scientific">Verruconis gallopava</name>
    <dbReference type="NCBI Taxonomy" id="253628"/>
    <lineage>
        <taxon>Eukaryota</taxon>
        <taxon>Fungi</taxon>
        <taxon>Dikarya</taxon>
        <taxon>Ascomycota</taxon>
        <taxon>Pezizomycotina</taxon>
        <taxon>Dothideomycetes</taxon>
        <taxon>Pleosporomycetidae</taxon>
        <taxon>Venturiales</taxon>
        <taxon>Sympoventuriaceae</taxon>
        <taxon>Verruconis</taxon>
    </lineage>
</organism>
<dbReference type="InterPro" id="IPR006592">
    <property type="entry name" value="RNA_pol_N"/>
</dbReference>
<dbReference type="InterPro" id="IPR035697">
    <property type="entry name" value="RNAP_III_RPC1_N"/>
</dbReference>
<name>A0A0D1Y1F0_9PEZI</name>
<evidence type="ECO:0000256" key="1">
    <source>
        <dbReference type="ARBA" id="ARBA00004123"/>
    </source>
</evidence>
<evidence type="ECO:0000256" key="13">
    <source>
        <dbReference type="RuleBase" id="RU004279"/>
    </source>
</evidence>
<comment type="subcellular location">
    <subcellularLocation>
        <location evidence="1">Nucleus</location>
    </subcellularLocation>
</comment>
<dbReference type="InterPro" id="IPR007080">
    <property type="entry name" value="RNA_pol_Rpb1_1"/>
</dbReference>
<evidence type="ECO:0000256" key="10">
    <source>
        <dbReference type="ARBA" id="ARBA00023163"/>
    </source>
</evidence>
<gene>
    <name evidence="15" type="ORF">PV09_00821</name>
</gene>
<dbReference type="OrthoDB" id="270392at2759"/>
<dbReference type="STRING" id="253628.A0A0D1Y1F0"/>
<dbReference type="InterPro" id="IPR042102">
    <property type="entry name" value="RNA_pol_Rpb1_3_sf"/>
</dbReference>
<dbReference type="CDD" id="cd02736">
    <property type="entry name" value="RNAP_III_Rpc1_C"/>
    <property type="match status" value="1"/>
</dbReference>
<dbReference type="RefSeq" id="XP_016218770.1">
    <property type="nucleotide sequence ID" value="XM_016353617.1"/>
</dbReference>
<dbReference type="FunFam" id="2.40.40.20:FF:000019">
    <property type="entry name" value="DNA-directed RNA polymerase II subunit RPB1"/>
    <property type="match status" value="1"/>
</dbReference>
<dbReference type="GO" id="GO:0005634">
    <property type="term" value="C:nucleus"/>
    <property type="evidence" value="ECO:0007669"/>
    <property type="project" value="UniProtKB-SubCell"/>
</dbReference>
<evidence type="ECO:0000256" key="6">
    <source>
        <dbReference type="ARBA" id="ARBA00022695"/>
    </source>
</evidence>
<keyword evidence="9" id="KW-0460">Magnesium</keyword>
<dbReference type="InterPro" id="IPR038120">
    <property type="entry name" value="Rpb1_funnel_sf"/>
</dbReference>
<dbReference type="Gene3D" id="6.20.50.80">
    <property type="match status" value="1"/>
</dbReference>
<dbReference type="GeneID" id="27308794"/>
<evidence type="ECO:0000256" key="9">
    <source>
        <dbReference type="ARBA" id="ARBA00022842"/>
    </source>
</evidence>
<evidence type="ECO:0000256" key="8">
    <source>
        <dbReference type="ARBA" id="ARBA00022833"/>
    </source>
</evidence>
<dbReference type="Pfam" id="PF04997">
    <property type="entry name" value="RNA_pol_Rpb1_1"/>
    <property type="match status" value="1"/>
</dbReference>
<keyword evidence="6 13" id="KW-0548">Nucleotidyltransferase</keyword>
<dbReference type="Gene3D" id="1.10.150.390">
    <property type="match status" value="1"/>
</dbReference>
<keyword evidence="4 13" id="KW-0240">DNA-directed RNA polymerase</keyword>
<dbReference type="Gene3D" id="4.10.860.120">
    <property type="entry name" value="RNA polymerase II, clamp domain"/>
    <property type="match status" value="1"/>
</dbReference>
<accession>A0A0D1Y1F0</accession>
<evidence type="ECO:0000313" key="16">
    <source>
        <dbReference type="Proteomes" id="UP000053259"/>
    </source>
</evidence>
<comment type="function">
    <text evidence="13">DNA-dependent RNA polymerase catalyzes the transcription of DNA into RNA using the four ribonucleoside triphosphates as substrates.</text>
</comment>
<dbReference type="SMART" id="SM00663">
    <property type="entry name" value="RPOLA_N"/>
    <property type="match status" value="1"/>
</dbReference>
<dbReference type="GO" id="GO:0003677">
    <property type="term" value="F:DNA binding"/>
    <property type="evidence" value="ECO:0007669"/>
    <property type="project" value="InterPro"/>
</dbReference>
<dbReference type="InterPro" id="IPR035698">
    <property type="entry name" value="RNAP_III_Rpc1_C"/>
</dbReference>
<dbReference type="Proteomes" id="UP000053259">
    <property type="component" value="Unassembled WGS sequence"/>
</dbReference>
<dbReference type="EC" id="2.7.7.6" evidence="13"/>
<dbReference type="InterPro" id="IPR000722">
    <property type="entry name" value="RNA_pol_asu"/>
</dbReference>
<comment type="subunit">
    <text evidence="3">Component of the RNA polymerase III (Pol III) complex consisting of 17 subunits.</text>
</comment>
<dbReference type="InterPro" id="IPR007066">
    <property type="entry name" value="RNA_pol_Rpb1_3"/>
</dbReference>
<dbReference type="Gene3D" id="2.40.40.20">
    <property type="match status" value="1"/>
</dbReference>
<dbReference type="InterPro" id="IPR015700">
    <property type="entry name" value="RPC1"/>
</dbReference>
<dbReference type="Gene3D" id="1.10.274.100">
    <property type="entry name" value="RNA polymerase Rpb1, domain 3"/>
    <property type="match status" value="1"/>
</dbReference>
<dbReference type="Pfam" id="PF05000">
    <property type="entry name" value="RNA_pol_Rpb1_4"/>
    <property type="match status" value="1"/>
</dbReference>
<dbReference type="Gene3D" id="3.30.1490.180">
    <property type="entry name" value="RNA polymerase ii"/>
    <property type="match status" value="1"/>
</dbReference>
<dbReference type="Pfam" id="PF04983">
    <property type="entry name" value="RNA_pol_Rpb1_3"/>
    <property type="match status" value="1"/>
</dbReference>
<evidence type="ECO:0000256" key="2">
    <source>
        <dbReference type="ARBA" id="ARBA00006460"/>
    </source>
</evidence>
<evidence type="ECO:0000256" key="3">
    <source>
        <dbReference type="ARBA" id="ARBA00011206"/>
    </source>
</evidence>
<dbReference type="VEuPathDB" id="FungiDB:PV09_00821"/>
<keyword evidence="11" id="KW-0539">Nucleus</keyword>
<evidence type="ECO:0000256" key="4">
    <source>
        <dbReference type="ARBA" id="ARBA00022478"/>
    </source>
</evidence>
<evidence type="ECO:0000256" key="5">
    <source>
        <dbReference type="ARBA" id="ARBA00022679"/>
    </source>
</evidence>
<dbReference type="InterPro" id="IPR007083">
    <property type="entry name" value="RNA_pol_Rpb1_4"/>
</dbReference>
<dbReference type="Pfam" id="PF04998">
    <property type="entry name" value="RNA_pol_Rpb1_5"/>
    <property type="match status" value="1"/>
</dbReference>
<dbReference type="GO" id="GO:0046872">
    <property type="term" value="F:metal ion binding"/>
    <property type="evidence" value="ECO:0007669"/>
    <property type="project" value="UniProtKB-KW"/>
</dbReference>
<evidence type="ECO:0000259" key="14">
    <source>
        <dbReference type="SMART" id="SM00663"/>
    </source>
</evidence>
<dbReference type="EMBL" id="KN847530">
    <property type="protein sequence ID" value="KIW08901.1"/>
    <property type="molecule type" value="Genomic_DNA"/>
</dbReference>
<keyword evidence="5 13" id="KW-0808">Transferase</keyword>
<dbReference type="PANTHER" id="PTHR48446">
    <property type="entry name" value="DNA-DIRECTED RNA POLYMERASE SUBUNIT BETA' N-TERMINAL SECTION"/>
    <property type="match status" value="1"/>
</dbReference>
<dbReference type="InterPro" id="IPR007081">
    <property type="entry name" value="RNA_pol_Rpb1_5"/>
</dbReference>
<dbReference type="GO" id="GO:0000428">
    <property type="term" value="C:DNA-directed RNA polymerase complex"/>
    <property type="evidence" value="ECO:0007669"/>
    <property type="project" value="UniProtKB-KW"/>
</dbReference>